<dbReference type="EMBL" id="JPKZ01001180">
    <property type="protein sequence ID" value="KHN83561.1"/>
    <property type="molecule type" value="Genomic_DNA"/>
</dbReference>
<protein>
    <submittedName>
        <fullName evidence="1">Uncharacterized protein</fullName>
    </submittedName>
</protein>
<keyword evidence="2" id="KW-1185">Reference proteome</keyword>
<accession>A0A0B2VJ89</accession>
<comment type="caution">
    <text evidence="1">The sequence shown here is derived from an EMBL/GenBank/DDBJ whole genome shotgun (WGS) entry which is preliminary data.</text>
</comment>
<gene>
    <name evidence="1" type="ORF">Tcan_10649</name>
</gene>
<proteinExistence type="predicted"/>
<reference evidence="1 2" key="1">
    <citation type="submission" date="2014-11" db="EMBL/GenBank/DDBJ databases">
        <title>Genetic blueprint of the zoonotic pathogen Toxocara canis.</title>
        <authorList>
            <person name="Zhu X.-Q."/>
            <person name="Korhonen P.K."/>
            <person name="Cai H."/>
            <person name="Young N.D."/>
            <person name="Nejsum P."/>
            <person name="von Samson-Himmelstjerna G."/>
            <person name="Boag P.R."/>
            <person name="Tan P."/>
            <person name="Li Q."/>
            <person name="Min J."/>
            <person name="Yang Y."/>
            <person name="Wang X."/>
            <person name="Fang X."/>
            <person name="Hall R.S."/>
            <person name="Hofmann A."/>
            <person name="Sternberg P.W."/>
            <person name="Jex A.R."/>
            <person name="Gasser R.B."/>
        </authorList>
    </citation>
    <scope>NUCLEOTIDE SEQUENCE [LARGE SCALE GENOMIC DNA]</scope>
    <source>
        <strain evidence="1">PN_DK_2014</strain>
    </source>
</reference>
<evidence type="ECO:0000313" key="2">
    <source>
        <dbReference type="Proteomes" id="UP000031036"/>
    </source>
</evidence>
<name>A0A0B2VJ89_TOXCA</name>
<dbReference type="AlphaFoldDB" id="A0A0B2VJ89"/>
<dbReference type="Proteomes" id="UP000031036">
    <property type="component" value="Unassembled WGS sequence"/>
</dbReference>
<organism evidence="1 2">
    <name type="scientific">Toxocara canis</name>
    <name type="common">Canine roundworm</name>
    <dbReference type="NCBI Taxonomy" id="6265"/>
    <lineage>
        <taxon>Eukaryota</taxon>
        <taxon>Metazoa</taxon>
        <taxon>Ecdysozoa</taxon>
        <taxon>Nematoda</taxon>
        <taxon>Chromadorea</taxon>
        <taxon>Rhabditida</taxon>
        <taxon>Spirurina</taxon>
        <taxon>Ascaridomorpha</taxon>
        <taxon>Ascaridoidea</taxon>
        <taxon>Toxocaridae</taxon>
        <taxon>Toxocara</taxon>
    </lineage>
</organism>
<evidence type="ECO:0000313" key="1">
    <source>
        <dbReference type="EMBL" id="KHN83561.1"/>
    </source>
</evidence>
<sequence>MLYLMNRPSESTTVSFEREIQSVPVIQAAGSQRATDWIRLPNRFHLKNHLMRADFHSAREVRPSSTENDNKISKMCRKNDRVILVDRLFKLYKISTLPF</sequence>